<evidence type="ECO:0000313" key="1">
    <source>
        <dbReference type="EMBL" id="VXB93937.1"/>
    </source>
</evidence>
<name>A0AAX3J6P8_9GAMM</name>
<gene>
    <name evidence="1" type="ORF">PANT111_190226</name>
</gene>
<dbReference type="AlphaFoldDB" id="A0AAX3J6P8"/>
<comment type="caution">
    <text evidence="1">The sequence shown here is derived from an EMBL/GenBank/DDBJ whole genome shotgun (WGS) entry which is preliminary data.</text>
</comment>
<sequence>MAAAIKPTGLSEATTFACAEKVKEAVTEKAVKAKSAPFLICNIMRHSIVTWVWDVIL</sequence>
<evidence type="ECO:0000313" key="2">
    <source>
        <dbReference type="Proteomes" id="UP000433737"/>
    </source>
</evidence>
<organism evidence="1 2">
    <name type="scientific">Pantoea brenneri</name>
    <dbReference type="NCBI Taxonomy" id="472694"/>
    <lineage>
        <taxon>Bacteria</taxon>
        <taxon>Pseudomonadati</taxon>
        <taxon>Pseudomonadota</taxon>
        <taxon>Gammaproteobacteria</taxon>
        <taxon>Enterobacterales</taxon>
        <taxon>Erwiniaceae</taxon>
        <taxon>Pantoea</taxon>
    </lineage>
</organism>
<proteinExistence type="predicted"/>
<dbReference type="Proteomes" id="UP000433737">
    <property type="component" value="Unassembled WGS sequence"/>
</dbReference>
<dbReference type="EMBL" id="CABWMH010000011">
    <property type="protein sequence ID" value="VXB93937.1"/>
    <property type="molecule type" value="Genomic_DNA"/>
</dbReference>
<reference evidence="1 2" key="1">
    <citation type="submission" date="2019-10" db="EMBL/GenBank/DDBJ databases">
        <authorList>
            <person name="Karimi E."/>
        </authorList>
    </citation>
    <scope>NUCLEOTIDE SEQUENCE [LARGE SCALE GENOMIC DNA]</scope>
    <source>
        <strain evidence="1">Pantoea sp. 111</strain>
    </source>
</reference>
<protein>
    <submittedName>
        <fullName evidence="1">Uncharacterized protein</fullName>
    </submittedName>
</protein>
<accession>A0AAX3J6P8</accession>